<name>C0CI24_BLAHS</name>
<comment type="catalytic activity">
    <reaction evidence="9">
        <text>Hydrolysis of dipeptides, preferentially hydrophobic dipeptides including prolyl amino acids.</text>
        <dbReference type="EC" id="3.4.13.18"/>
    </reaction>
</comment>
<comment type="cofactor">
    <cofactor evidence="1">
        <name>Co(2+)</name>
        <dbReference type="ChEBI" id="CHEBI:48828"/>
    </cofactor>
</comment>
<keyword evidence="5" id="KW-0378">Hydrolase</keyword>
<evidence type="ECO:0000256" key="7">
    <source>
        <dbReference type="ARBA" id="ARBA00023049"/>
    </source>
</evidence>
<evidence type="ECO:0000256" key="2">
    <source>
        <dbReference type="ARBA" id="ARBA00001947"/>
    </source>
</evidence>
<comment type="caution">
    <text evidence="19">The sequence shown here is derived from an EMBL/GenBank/DDBJ whole genome shotgun (WGS) entry which is preliminary data.</text>
</comment>
<evidence type="ECO:0000313" key="20">
    <source>
        <dbReference type="Proteomes" id="UP000003100"/>
    </source>
</evidence>
<evidence type="ECO:0000256" key="9">
    <source>
        <dbReference type="ARBA" id="ARBA00036421"/>
    </source>
</evidence>
<dbReference type="eggNOG" id="COG2195">
    <property type="taxonomic scope" value="Bacteria"/>
</dbReference>
<dbReference type="FunFam" id="3.40.630.10:FF:000015">
    <property type="entry name" value="Aminoacyl-histidine dipeptidase PepD"/>
    <property type="match status" value="1"/>
</dbReference>
<evidence type="ECO:0000256" key="15">
    <source>
        <dbReference type="ARBA" id="ARBA00076004"/>
    </source>
</evidence>
<evidence type="ECO:0000256" key="5">
    <source>
        <dbReference type="ARBA" id="ARBA00022801"/>
    </source>
</evidence>
<dbReference type="InterPro" id="IPR002933">
    <property type="entry name" value="Peptidase_M20"/>
</dbReference>
<gene>
    <name evidence="19" type="ORF">RUMHYD_00488</name>
</gene>
<dbReference type="Pfam" id="PF07687">
    <property type="entry name" value="M20_dimer"/>
    <property type="match status" value="1"/>
</dbReference>
<evidence type="ECO:0000256" key="4">
    <source>
        <dbReference type="ARBA" id="ARBA00022723"/>
    </source>
</evidence>
<sequence length="375" mass="41196">MSVLENCEPKRVFYYFEEISKIPHGSKNTKEISDYLVSFAKEHQLRYVQDEYGNIVIYKAASAGYEKLPAVILQGHMDMVCEKEAGSNHDFEKDPLRLKIEDGFVTAEGTTLGADDGIAVAYALALLETDSYAHPALEVVITVDEEVGLLGAQNLDASCLSGKYLINLDSDEEGILLTGCAGGVSAISSIPVKYRNASGCLYEVKIHGLQGGHSGMEIGKNRANANILMGRFLYGLKEQLPYELAELEGGQKDNVIPRECSCALLIQPEDTEILKDYACRLTAELRKEYSGSDAGISVSVEFQEETQIGVLHPVSQEKVLFYLMNVPNGVQKMSGNIPGLVETSTNLGAARLEEEVFLCQLWGTEFCQQCKVRRV</sequence>
<keyword evidence="20" id="KW-1185">Reference proteome</keyword>
<dbReference type="InterPro" id="IPR011650">
    <property type="entry name" value="Peptidase_M20_dimer"/>
</dbReference>
<keyword evidence="6" id="KW-0862">Zinc</keyword>
<evidence type="ECO:0000256" key="16">
    <source>
        <dbReference type="ARBA" id="ARBA00077688"/>
    </source>
</evidence>
<keyword evidence="7" id="KW-0482">Metalloprotease</keyword>
<keyword evidence="3" id="KW-0645">Protease</keyword>
<evidence type="ECO:0000256" key="10">
    <source>
        <dbReference type="ARBA" id="ARBA00038976"/>
    </source>
</evidence>
<dbReference type="PRINTS" id="PR00934">
    <property type="entry name" value="XHISDIPTASE"/>
</dbReference>
<comment type="similarity">
    <text evidence="12">Belongs to the peptidase M20C family.</text>
</comment>
<comment type="cofactor">
    <cofactor evidence="2">
        <name>Zn(2+)</name>
        <dbReference type="ChEBI" id="CHEBI:29105"/>
    </cofactor>
</comment>
<evidence type="ECO:0000256" key="8">
    <source>
        <dbReference type="ARBA" id="ARBA00023285"/>
    </source>
</evidence>
<dbReference type="PANTHER" id="PTHR43501">
    <property type="entry name" value="CYTOSOL NON-SPECIFIC DIPEPTIDASE"/>
    <property type="match status" value="1"/>
</dbReference>
<dbReference type="GO" id="GO:0005829">
    <property type="term" value="C:cytosol"/>
    <property type="evidence" value="ECO:0007669"/>
    <property type="project" value="TreeGrafter"/>
</dbReference>
<evidence type="ECO:0000256" key="17">
    <source>
        <dbReference type="ARBA" id="ARBA00078074"/>
    </source>
</evidence>
<dbReference type="GO" id="GO:0046872">
    <property type="term" value="F:metal ion binding"/>
    <property type="evidence" value="ECO:0007669"/>
    <property type="project" value="UniProtKB-KW"/>
</dbReference>
<feature type="domain" description="Peptidase M20 dimerisation" evidence="18">
    <location>
        <begin position="208"/>
        <end position="290"/>
    </location>
</feature>
<dbReference type="HOGENOM" id="CLU_072520_0_0_9"/>
<keyword evidence="8" id="KW-0170">Cobalt</keyword>
<keyword evidence="4" id="KW-0479">Metal-binding</keyword>
<dbReference type="Pfam" id="PF01546">
    <property type="entry name" value="Peptidase_M20"/>
    <property type="match status" value="1"/>
</dbReference>
<dbReference type="PANTHER" id="PTHR43501:SF1">
    <property type="entry name" value="CYTOSOL NON-SPECIFIC DIPEPTIDASE"/>
    <property type="match status" value="1"/>
</dbReference>
<evidence type="ECO:0000256" key="11">
    <source>
        <dbReference type="ARBA" id="ARBA00044252"/>
    </source>
</evidence>
<dbReference type="NCBIfam" id="TIGR01893">
    <property type="entry name" value="aa-his-dipept"/>
    <property type="match status" value="1"/>
</dbReference>
<evidence type="ECO:0000256" key="3">
    <source>
        <dbReference type="ARBA" id="ARBA00022670"/>
    </source>
</evidence>
<dbReference type="InterPro" id="IPR001160">
    <property type="entry name" value="Peptidase_M20C"/>
</dbReference>
<dbReference type="GO" id="GO:0070573">
    <property type="term" value="F:metallodipeptidase activity"/>
    <property type="evidence" value="ECO:0007669"/>
    <property type="project" value="TreeGrafter"/>
</dbReference>
<dbReference type="Proteomes" id="UP000003100">
    <property type="component" value="Unassembled WGS sequence"/>
</dbReference>
<evidence type="ECO:0000256" key="6">
    <source>
        <dbReference type="ARBA" id="ARBA00022833"/>
    </source>
</evidence>
<evidence type="ECO:0000256" key="13">
    <source>
        <dbReference type="ARBA" id="ARBA00071271"/>
    </source>
</evidence>
<evidence type="ECO:0000259" key="18">
    <source>
        <dbReference type="Pfam" id="PF07687"/>
    </source>
</evidence>
<accession>C0CI24</accession>
<reference evidence="19 20" key="2">
    <citation type="submission" date="2009-02" db="EMBL/GenBank/DDBJ databases">
        <title>Draft genome sequence of Blautia hydrogenotrophica DSM 10507 (Ruminococcus hydrogenotrophicus DSM 10507).</title>
        <authorList>
            <person name="Sudarsanam P."/>
            <person name="Ley R."/>
            <person name="Guruge J."/>
            <person name="Turnbaugh P.J."/>
            <person name="Mahowald M."/>
            <person name="Liep D."/>
            <person name="Gordon J."/>
        </authorList>
    </citation>
    <scope>NUCLEOTIDE SEQUENCE [LARGE SCALE GENOMIC DNA]</scope>
    <source>
        <strain evidence="20">DSM 10507 / JCM 14656 / S5a33</strain>
    </source>
</reference>
<dbReference type="PATRIC" id="fig|476272.21.peg.3494"/>
<dbReference type="Gene3D" id="3.40.630.10">
    <property type="entry name" value="Zn peptidases"/>
    <property type="match status" value="1"/>
</dbReference>
<evidence type="ECO:0000313" key="19">
    <source>
        <dbReference type="EMBL" id="EEG50612.1"/>
    </source>
</evidence>
<dbReference type="EC" id="3.4.13.18" evidence="10"/>
<evidence type="ECO:0000256" key="1">
    <source>
        <dbReference type="ARBA" id="ARBA00001941"/>
    </source>
</evidence>
<dbReference type="AlphaFoldDB" id="C0CI24"/>
<dbReference type="SUPFAM" id="SSF53187">
    <property type="entry name" value="Zn-dependent exopeptidases"/>
    <property type="match status" value="1"/>
</dbReference>
<dbReference type="RefSeq" id="WP_005945709.1">
    <property type="nucleotide sequence ID" value="NZ_GG657679.1"/>
</dbReference>
<organism evidence="19 20">
    <name type="scientific">Blautia hydrogenotrophica (strain DSM 10507 / JCM 14656 / S5a33)</name>
    <name type="common">Ruminococcus hydrogenotrophicus</name>
    <dbReference type="NCBI Taxonomy" id="476272"/>
    <lineage>
        <taxon>Bacteria</taxon>
        <taxon>Bacillati</taxon>
        <taxon>Bacillota</taxon>
        <taxon>Clostridia</taxon>
        <taxon>Lachnospirales</taxon>
        <taxon>Lachnospiraceae</taxon>
        <taxon>Blautia</taxon>
    </lineage>
</organism>
<evidence type="ECO:0000256" key="12">
    <source>
        <dbReference type="ARBA" id="ARBA00061423"/>
    </source>
</evidence>
<protein>
    <recommendedName>
        <fullName evidence="13">Cytosol non-specific dipeptidase</fullName>
        <ecNumber evidence="10">3.4.13.18</ecNumber>
    </recommendedName>
    <alternativeName>
        <fullName evidence="16">Aminoacyl-histidine dipeptidase</fullName>
    </alternativeName>
    <alternativeName>
        <fullName evidence="15">Beta-alanyl-histidine dipeptidase</fullName>
    </alternativeName>
    <alternativeName>
        <fullName evidence="14">Carnosinase</fullName>
    </alternativeName>
    <alternativeName>
        <fullName evidence="11">Peptidase D</fullName>
    </alternativeName>
    <alternativeName>
        <fullName evidence="17">Xaa-His dipeptidase</fullName>
    </alternativeName>
</protein>
<reference evidence="19 20" key="1">
    <citation type="submission" date="2009-01" db="EMBL/GenBank/DDBJ databases">
        <authorList>
            <person name="Fulton L."/>
            <person name="Clifton S."/>
            <person name="Fulton B."/>
            <person name="Xu J."/>
            <person name="Minx P."/>
            <person name="Pepin K.H."/>
            <person name="Johnson M."/>
            <person name="Bhonagiri V."/>
            <person name="Nash W.E."/>
            <person name="Mardis E.R."/>
            <person name="Wilson R.K."/>
        </authorList>
    </citation>
    <scope>NUCLEOTIDE SEQUENCE [LARGE SCALE GENOMIC DNA]</scope>
    <source>
        <strain evidence="20">DSM 10507 / JCM 14656 / S5a33</strain>
    </source>
</reference>
<dbReference type="GO" id="GO:0006508">
    <property type="term" value="P:proteolysis"/>
    <property type="evidence" value="ECO:0007669"/>
    <property type="project" value="UniProtKB-KW"/>
</dbReference>
<dbReference type="EMBL" id="ACBZ01000017">
    <property type="protein sequence ID" value="EEG50612.1"/>
    <property type="molecule type" value="Genomic_DNA"/>
</dbReference>
<proteinExistence type="inferred from homology"/>
<evidence type="ECO:0000256" key="14">
    <source>
        <dbReference type="ARBA" id="ARBA00075285"/>
    </source>
</evidence>